<dbReference type="Proteomes" id="UP000507470">
    <property type="component" value="Unassembled WGS sequence"/>
</dbReference>
<dbReference type="SUPFAM" id="SSF101898">
    <property type="entry name" value="NHL repeat"/>
    <property type="match status" value="1"/>
</dbReference>
<name>A0A6J8AWH2_MYTCO</name>
<evidence type="ECO:0000313" key="2">
    <source>
        <dbReference type="Proteomes" id="UP000507470"/>
    </source>
</evidence>
<dbReference type="AlphaFoldDB" id="A0A6J8AWH2"/>
<evidence type="ECO:0000313" key="1">
    <source>
        <dbReference type="EMBL" id="CAC5374821.1"/>
    </source>
</evidence>
<dbReference type="InterPro" id="IPR010620">
    <property type="entry name" value="SBBP_repeat"/>
</dbReference>
<dbReference type="Gene3D" id="2.120.10.30">
    <property type="entry name" value="TolB, C-terminal domain"/>
    <property type="match status" value="1"/>
</dbReference>
<reference evidence="1 2" key="1">
    <citation type="submission" date="2020-06" db="EMBL/GenBank/DDBJ databases">
        <authorList>
            <person name="Li R."/>
            <person name="Bekaert M."/>
        </authorList>
    </citation>
    <scope>NUCLEOTIDE SEQUENCE [LARGE SCALE GENOMIC DNA]</scope>
    <source>
        <strain evidence="2">wild</strain>
    </source>
</reference>
<dbReference type="Pfam" id="PF06739">
    <property type="entry name" value="SBBP"/>
    <property type="match status" value="1"/>
</dbReference>
<sequence>MFASNLQIFMGTKTIQENISSNELNVQNLFDNGSFSNLTMVCTLNEKLNGFIKEIKTFGDIKVNKCEKHASFSWRGDKSPQIFKPMSGDKSIENINARLHSNQRDHSVVCYDFSGPIQWKYSDVLLRKPYGITLDSNSNIYVAGSESNNIVVISPDGKQAKELFGASNGISSPRAIFYHKAKNVLLVANYYKDAFMYDVI</sequence>
<dbReference type="EMBL" id="CACVKT020002065">
    <property type="protein sequence ID" value="CAC5374821.1"/>
    <property type="molecule type" value="Genomic_DNA"/>
</dbReference>
<gene>
    <name evidence="1" type="ORF">MCOR_12068</name>
</gene>
<dbReference type="OrthoDB" id="6130742at2759"/>
<dbReference type="InterPro" id="IPR011042">
    <property type="entry name" value="6-blade_b-propeller_TolB-like"/>
</dbReference>
<protein>
    <submittedName>
        <fullName evidence="1">Uncharacterized protein</fullName>
    </submittedName>
</protein>
<organism evidence="1 2">
    <name type="scientific">Mytilus coruscus</name>
    <name type="common">Sea mussel</name>
    <dbReference type="NCBI Taxonomy" id="42192"/>
    <lineage>
        <taxon>Eukaryota</taxon>
        <taxon>Metazoa</taxon>
        <taxon>Spiralia</taxon>
        <taxon>Lophotrochozoa</taxon>
        <taxon>Mollusca</taxon>
        <taxon>Bivalvia</taxon>
        <taxon>Autobranchia</taxon>
        <taxon>Pteriomorphia</taxon>
        <taxon>Mytilida</taxon>
        <taxon>Mytiloidea</taxon>
        <taxon>Mytilidae</taxon>
        <taxon>Mytilinae</taxon>
        <taxon>Mytilus</taxon>
    </lineage>
</organism>
<accession>A0A6J8AWH2</accession>
<proteinExistence type="predicted"/>
<keyword evidence="2" id="KW-1185">Reference proteome</keyword>